<dbReference type="InterPro" id="IPR058594">
    <property type="entry name" value="PB1-like_dom_pln"/>
</dbReference>
<dbReference type="EMBL" id="JACXVP010000002">
    <property type="protein sequence ID" value="KAG5620849.1"/>
    <property type="molecule type" value="Genomic_DNA"/>
</dbReference>
<feature type="compositionally biased region" description="Acidic residues" evidence="1">
    <location>
        <begin position="267"/>
        <end position="280"/>
    </location>
</feature>
<feature type="compositionally biased region" description="Acidic residues" evidence="1">
    <location>
        <begin position="181"/>
        <end position="191"/>
    </location>
</feature>
<evidence type="ECO:0000313" key="4">
    <source>
        <dbReference type="Proteomes" id="UP000824120"/>
    </source>
</evidence>
<protein>
    <recommendedName>
        <fullName evidence="2">PB1-like domain-containing protein</fullName>
    </recommendedName>
</protein>
<organism evidence="3 4">
    <name type="scientific">Solanum commersonii</name>
    <name type="common">Commerson's wild potato</name>
    <name type="synonym">Commerson's nightshade</name>
    <dbReference type="NCBI Taxonomy" id="4109"/>
    <lineage>
        <taxon>Eukaryota</taxon>
        <taxon>Viridiplantae</taxon>
        <taxon>Streptophyta</taxon>
        <taxon>Embryophyta</taxon>
        <taxon>Tracheophyta</taxon>
        <taxon>Spermatophyta</taxon>
        <taxon>Magnoliopsida</taxon>
        <taxon>eudicotyledons</taxon>
        <taxon>Gunneridae</taxon>
        <taxon>Pentapetalae</taxon>
        <taxon>asterids</taxon>
        <taxon>lamiids</taxon>
        <taxon>Solanales</taxon>
        <taxon>Solanaceae</taxon>
        <taxon>Solanoideae</taxon>
        <taxon>Solaneae</taxon>
        <taxon>Solanum</taxon>
    </lineage>
</organism>
<evidence type="ECO:0000256" key="1">
    <source>
        <dbReference type="SAM" id="MobiDB-lite"/>
    </source>
</evidence>
<feature type="compositionally biased region" description="Acidic residues" evidence="1">
    <location>
        <begin position="199"/>
        <end position="213"/>
    </location>
</feature>
<evidence type="ECO:0000313" key="3">
    <source>
        <dbReference type="EMBL" id="KAG5620849.1"/>
    </source>
</evidence>
<feature type="compositionally biased region" description="Basic and acidic residues" evidence="1">
    <location>
        <begin position="236"/>
        <end position="250"/>
    </location>
</feature>
<evidence type="ECO:0000259" key="2">
    <source>
        <dbReference type="Pfam" id="PF26130"/>
    </source>
</evidence>
<feature type="domain" description="PB1-like" evidence="2">
    <location>
        <begin position="4"/>
        <end position="98"/>
    </location>
</feature>
<dbReference type="Pfam" id="PF26130">
    <property type="entry name" value="PB1-like"/>
    <property type="match status" value="1"/>
</dbReference>
<feature type="region of interest" description="Disordered" evidence="1">
    <location>
        <begin position="164"/>
        <end position="215"/>
    </location>
</feature>
<keyword evidence="4" id="KW-1185">Reference proteome</keyword>
<dbReference type="AlphaFoldDB" id="A0A9J6A8M6"/>
<gene>
    <name evidence="3" type="ORF">H5410_006067</name>
</gene>
<reference evidence="3 4" key="1">
    <citation type="submission" date="2020-09" db="EMBL/GenBank/DDBJ databases">
        <title>De no assembly of potato wild relative species, Solanum commersonii.</title>
        <authorList>
            <person name="Cho K."/>
        </authorList>
    </citation>
    <scope>NUCLEOTIDE SEQUENCE [LARGE SCALE GENOMIC DNA]</scope>
    <source>
        <strain evidence="3">LZ3.2</strain>
        <tissue evidence="3">Leaf</tissue>
    </source>
</reference>
<comment type="caution">
    <text evidence="3">The sequence shown here is derived from an EMBL/GenBank/DDBJ whole genome shotgun (WGS) entry which is preliminary data.</text>
</comment>
<proteinExistence type="predicted"/>
<sequence>MGTKYVNLRFHIGGILVSEVGPAYIGGGEEYAFNVDIDHLSIPEVNDYCRDFGVTNIEKIYIGAAQVGNLVELVKDMDLLVLPNLLVVGGTMDIYICHKGEVFIKTAHVTNEFFETTCIEVDRPNKESTNKAGEGLNAPLGKEITFIDGRDQIVGVQQSNLIENGSRNTNEVEDEYKLSSEDEDSEEDEVETIVHSDAESDENVDFSSDEDGYGSDIHEELSIVKKDLKAYLKENREPEEKKLLNIDKPKKNLTSNLVGDEPFYDSSDADSFESESEGEIDVERSDILRARKKDKRVS</sequence>
<name>A0A9J6A8M6_SOLCO</name>
<feature type="region of interest" description="Disordered" evidence="1">
    <location>
        <begin position="236"/>
        <end position="284"/>
    </location>
</feature>
<accession>A0A9J6A8M6</accession>
<dbReference type="Proteomes" id="UP000824120">
    <property type="component" value="Chromosome 2"/>
</dbReference>
<dbReference type="OrthoDB" id="1328712at2759"/>